<reference evidence="1" key="2">
    <citation type="submission" date="2017-11" db="EMBL/GenBank/DDBJ databases">
        <authorList>
            <person name="Das S.K."/>
        </authorList>
    </citation>
    <scope>NUCLEOTIDE SEQUENCE</scope>
    <source>
        <strain evidence="1">S4-41</strain>
    </source>
</reference>
<gene>
    <name evidence="1" type="ORF">CUR86_08155</name>
</gene>
<evidence type="ECO:0008006" key="3">
    <source>
        <dbReference type="Google" id="ProtNLM"/>
    </source>
</evidence>
<organism evidence="1 2">
    <name type="scientific">Salinicola acroporae</name>
    <dbReference type="NCBI Taxonomy" id="1541440"/>
    <lineage>
        <taxon>Bacteria</taxon>
        <taxon>Pseudomonadati</taxon>
        <taxon>Pseudomonadota</taxon>
        <taxon>Gammaproteobacteria</taxon>
        <taxon>Oceanospirillales</taxon>
        <taxon>Halomonadaceae</taxon>
        <taxon>Salinicola</taxon>
    </lineage>
</organism>
<accession>A0ABT6I477</accession>
<proteinExistence type="predicted"/>
<keyword evidence="2" id="KW-1185">Reference proteome</keyword>
<evidence type="ECO:0000313" key="2">
    <source>
        <dbReference type="Proteomes" id="UP001162135"/>
    </source>
</evidence>
<dbReference type="RefSeq" id="WP_110716756.1">
    <property type="nucleotide sequence ID" value="NZ_PGFS01000001.1"/>
</dbReference>
<name>A0ABT6I477_9GAMM</name>
<evidence type="ECO:0000313" key="1">
    <source>
        <dbReference type="EMBL" id="MDH4572431.1"/>
    </source>
</evidence>
<reference evidence="1" key="1">
    <citation type="journal article" date="2015" name="Antonie Van Leeuwenhoek">
        <title>Comparative 16S rRNA signatures and multilocus sequence analysis for the genus Salinicola and description of Salinicola acroporae sp. nov., isolated from coral Acropora digitifera.</title>
        <authorList>
            <person name="Lepcha R.T."/>
            <person name="Poddar A."/>
            <person name="Schumann P."/>
            <person name="Das S.K."/>
        </authorList>
    </citation>
    <scope>NUCLEOTIDE SEQUENCE</scope>
    <source>
        <strain evidence="1">S4-41</strain>
    </source>
</reference>
<sequence>MSNATIIDHPMTGEPTTFSELATFSGIAKDTLRYRYYDLNQRGPELIDPPTGDHYKRSRATTKADRVRRFQRDLNAWLVSPSGRLSTHLFRDFRRGAA</sequence>
<dbReference type="Proteomes" id="UP001162135">
    <property type="component" value="Unassembled WGS sequence"/>
</dbReference>
<comment type="caution">
    <text evidence="1">The sequence shown here is derived from an EMBL/GenBank/DDBJ whole genome shotgun (WGS) entry which is preliminary data.</text>
</comment>
<protein>
    <recommendedName>
        <fullName evidence="3">HTH merR-type domain-containing protein</fullName>
    </recommendedName>
</protein>
<dbReference type="EMBL" id="PGFS01000001">
    <property type="protein sequence ID" value="MDH4572431.1"/>
    <property type="molecule type" value="Genomic_DNA"/>
</dbReference>